<dbReference type="EMBL" id="MDYQ01000385">
    <property type="protein sequence ID" value="PRP75434.1"/>
    <property type="molecule type" value="Genomic_DNA"/>
</dbReference>
<accession>A0A2P6MUS5</accession>
<protein>
    <submittedName>
        <fullName evidence="1">Uncharacterized protein</fullName>
    </submittedName>
</protein>
<gene>
    <name evidence="1" type="ORF">PROFUN_15529</name>
</gene>
<keyword evidence="2" id="KW-1185">Reference proteome</keyword>
<dbReference type="Proteomes" id="UP000241769">
    <property type="component" value="Unassembled WGS sequence"/>
</dbReference>
<proteinExistence type="predicted"/>
<evidence type="ECO:0000313" key="2">
    <source>
        <dbReference type="Proteomes" id="UP000241769"/>
    </source>
</evidence>
<organism evidence="1 2">
    <name type="scientific">Planoprotostelium fungivorum</name>
    <dbReference type="NCBI Taxonomy" id="1890364"/>
    <lineage>
        <taxon>Eukaryota</taxon>
        <taxon>Amoebozoa</taxon>
        <taxon>Evosea</taxon>
        <taxon>Variosea</taxon>
        <taxon>Cavosteliida</taxon>
        <taxon>Cavosteliaceae</taxon>
        <taxon>Planoprotostelium</taxon>
    </lineage>
</organism>
<name>A0A2P6MUS5_9EUKA</name>
<dbReference type="AlphaFoldDB" id="A0A2P6MUS5"/>
<comment type="caution">
    <text evidence="1">The sequence shown here is derived from an EMBL/GenBank/DDBJ whole genome shotgun (WGS) entry which is preliminary data.</text>
</comment>
<dbReference type="InParanoid" id="A0A2P6MUS5"/>
<sequence length="161" mass="18013">MSYKESVHLQGLVVSEPLVIQSSDAFDLCEESRPEIPELYFPVPDQSVNMFPLKKHSDESQKMKRKAELHCLLDRSSKTINQARVQTWAVLDVDLILLSFDVTDSFVHHLSTLSIRGSCGGPLPKEHKTVAGNSTRQYPVEEIDHIAAPPTRRGSLSTAPY</sequence>
<evidence type="ECO:0000313" key="1">
    <source>
        <dbReference type="EMBL" id="PRP75434.1"/>
    </source>
</evidence>
<reference evidence="1 2" key="1">
    <citation type="journal article" date="2018" name="Genome Biol. Evol.">
        <title>Multiple Roots of Fruiting Body Formation in Amoebozoa.</title>
        <authorList>
            <person name="Hillmann F."/>
            <person name="Forbes G."/>
            <person name="Novohradska S."/>
            <person name="Ferling I."/>
            <person name="Riege K."/>
            <person name="Groth M."/>
            <person name="Westermann M."/>
            <person name="Marz M."/>
            <person name="Spaller T."/>
            <person name="Winckler T."/>
            <person name="Schaap P."/>
            <person name="Glockner G."/>
        </authorList>
    </citation>
    <scope>NUCLEOTIDE SEQUENCE [LARGE SCALE GENOMIC DNA]</scope>
    <source>
        <strain evidence="1 2">Jena</strain>
    </source>
</reference>